<proteinExistence type="predicted"/>
<evidence type="ECO:0000313" key="1">
    <source>
        <dbReference type="EMBL" id="CDW43865.1"/>
    </source>
</evidence>
<accession>A0A0K2V0N4</accession>
<dbReference type="EMBL" id="HACA01026505">
    <property type="protein sequence ID" value="CDW43866.1"/>
    <property type="molecule type" value="Transcribed_RNA"/>
</dbReference>
<name>A0A0K2V0N4_LEPSM</name>
<dbReference type="AlphaFoldDB" id="A0A0K2V0N4"/>
<reference evidence="1" key="1">
    <citation type="submission" date="2014-05" db="EMBL/GenBank/DDBJ databases">
        <authorList>
            <person name="Chronopoulou M."/>
        </authorList>
    </citation>
    <scope>NUCLEOTIDE SEQUENCE</scope>
    <source>
        <tissue evidence="1">Whole organism</tissue>
    </source>
</reference>
<dbReference type="EMBL" id="HACA01026504">
    <property type="protein sequence ID" value="CDW43865.1"/>
    <property type="molecule type" value="Transcribed_RNA"/>
</dbReference>
<sequence>MDTLTGQFNCLLELNIVIKKLTMTLLHQYFKKVRCQFRIQLLRNMDTYYKRLKQRDRVQLNEAYCHLKTLILY</sequence>
<organism evidence="1">
    <name type="scientific">Lepeophtheirus salmonis</name>
    <name type="common">Salmon louse</name>
    <name type="synonym">Caligus salmonis</name>
    <dbReference type="NCBI Taxonomy" id="72036"/>
    <lineage>
        <taxon>Eukaryota</taxon>
        <taxon>Metazoa</taxon>
        <taxon>Ecdysozoa</taxon>
        <taxon>Arthropoda</taxon>
        <taxon>Crustacea</taxon>
        <taxon>Multicrustacea</taxon>
        <taxon>Hexanauplia</taxon>
        <taxon>Copepoda</taxon>
        <taxon>Siphonostomatoida</taxon>
        <taxon>Caligidae</taxon>
        <taxon>Lepeophtheirus</taxon>
    </lineage>
</organism>
<protein>
    <submittedName>
        <fullName evidence="1">Uncharacterized protein</fullName>
    </submittedName>
</protein>